<dbReference type="KEGG" id="vin:AKJ08_3646"/>
<organism evidence="7 8">
    <name type="scientific">Vulgatibacter incomptus</name>
    <dbReference type="NCBI Taxonomy" id="1391653"/>
    <lineage>
        <taxon>Bacteria</taxon>
        <taxon>Pseudomonadati</taxon>
        <taxon>Myxococcota</taxon>
        <taxon>Myxococcia</taxon>
        <taxon>Myxococcales</taxon>
        <taxon>Cystobacterineae</taxon>
        <taxon>Vulgatibacteraceae</taxon>
        <taxon>Vulgatibacter</taxon>
    </lineage>
</organism>
<dbReference type="EMBL" id="CP012332">
    <property type="protein sequence ID" value="AKU93259.1"/>
    <property type="molecule type" value="Genomic_DNA"/>
</dbReference>
<keyword evidence="4" id="KW-0560">Oxidoreductase</keyword>
<dbReference type="STRING" id="1391653.AKJ08_3646"/>
<dbReference type="Proteomes" id="UP000055590">
    <property type="component" value="Chromosome"/>
</dbReference>
<keyword evidence="8" id="KW-1185">Reference proteome</keyword>
<evidence type="ECO:0000313" key="8">
    <source>
        <dbReference type="Proteomes" id="UP000055590"/>
    </source>
</evidence>
<dbReference type="InterPro" id="IPR000172">
    <property type="entry name" value="GMC_OxRdtase_N"/>
</dbReference>
<dbReference type="OrthoDB" id="337582at2"/>
<evidence type="ECO:0000313" key="7">
    <source>
        <dbReference type="EMBL" id="AKU93259.1"/>
    </source>
</evidence>
<proteinExistence type="inferred from homology"/>
<evidence type="ECO:0000256" key="1">
    <source>
        <dbReference type="ARBA" id="ARBA00010790"/>
    </source>
</evidence>
<comment type="similarity">
    <text evidence="1">Belongs to the GMC oxidoreductase family.</text>
</comment>
<dbReference type="RefSeq" id="WP_050727305.1">
    <property type="nucleotide sequence ID" value="NZ_CP012332.1"/>
</dbReference>
<dbReference type="Pfam" id="PF05199">
    <property type="entry name" value="GMC_oxred_C"/>
    <property type="match status" value="1"/>
</dbReference>
<evidence type="ECO:0000256" key="2">
    <source>
        <dbReference type="ARBA" id="ARBA00022630"/>
    </source>
</evidence>
<accession>A0A0K1PJJ0</accession>
<evidence type="ECO:0000259" key="6">
    <source>
        <dbReference type="Pfam" id="PF05199"/>
    </source>
</evidence>
<sequence length="510" mass="55126">MKGEIVHAGELRKDADVSCDVCIVGSGAGGATLAAGLVERGMRVVMLEEGGHHTKSEFDLQEGTAYPMLYQERGMRATADLAITILQGRAVGGSTTINWTTCFRTPDSILDHWREHHGVDGIDLGPHFDAVEERLSIHEWPIERANANNRVLWDGCRKLGWEARPLRRNVRGCASTGFCGMGCPLDAKQSMLVTYVPDALERGLSLYVNTRAERLEVEKGQVTAIHCVALDPGTDQPTGRRIVIRPKVAVSSGGAINGPALLLRSGLNRNGRVGKRTFLHPVVAMAAFFDEKVNAFYGAPQSVGSHHFADRGPGKIGFFLETPPVHPMLAATAFCGFGSEHRDFLSRLAHVGVLIALSVDGILPGDEGGTVSLRRDGRVRVDYPVGERLEESFRASCLAMARIQLAAGAREVRSLHLEPVTLRSEADLPLLERAPWGALRHSIFTAHQMGGCAMGADPATSVVDSTLRHHEIHNLFVVDGSVFPTSLGVNPSETIYALAHWALDRVASAV</sequence>
<dbReference type="GO" id="GO:0016614">
    <property type="term" value="F:oxidoreductase activity, acting on CH-OH group of donors"/>
    <property type="evidence" value="ECO:0007669"/>
    <property type="project" value="InterPro"/>
</dbReference>
<evidence type="ECO:0000259" key="5">
    <source>
        <dbReference type="Pfam" id="PF00732"/>
    </source>
</evidence>
<name>A0A0K1PJJ0_9BACT</name>
<dbReference type="InterPro" id="IPR036188">
    <property type="entry name" value="FAD/NAD-bd_sf"/>
</dbReference>
<keyword evidence="3" id="KW-0274">FAD</keyword>
<protein>
    <submittedName>
        <fullName evidence="7">Oxidoreductase, GMC family</fullName>
    </submittedName>
</protein>
<dbReference type="PATRIC" id="fig|1391653.3.peg.3803"/>
<dbReference type="PANTHER" id="PTHR46056:SF12">
    <property type="entry name" value="LONG-CHAIN-ALCOHOL OXIDASE"/>
    <property type="match status" value="1"/>
</dbReference>
<dbReference type="SUPFAM" id="SSF51905">
    <property type="entry name" value="FAD/NAD(P)-binding domain"/>
    <property type="match status" value="1"/>
</dbReference>
<evidence type="ECO:0000256" key="4">
    <source>
        <dbReference type="ARBA" id="ARBA00023002"/>
    </source>
</evidence>
<dbReference type="PANTHER" id="PTHR46056">
    <property type="entry name" value="LONG-CHAIN-ALCOHOL OXIDASE"/>
    <property type="match status" value="1"/>
</dbReference>
<dbReference type="AlphaFoldDB" id="A0A0K1PJJ0"/>
<feature type="domain" description="Glucose-methanol-choline oxidoreductase N-terminal" evidence="5">
    <location>
        <begin position="68"/>
        <end position="282"/>
    </location>
</feature>
<dbReference type="Pfam" id="PF00732">
    <property type="entry name" value="GMC_oxred_N"/>
    <property type="match status" value="1"/>
</dbReference>
<evidence type="ECO:0000256" key="3">
    <source>
        <dbReference type="ARBA" id="ARBA00022827"/>
    </source>
</evidence>
<dbReference type="GO" id="GO:0050660">
    <property type="term" value="F:flavin adenine dinucleotide binding"/>
    <property type="evidence" value="ECO:0007669"/>
    <property type="project" value="InterPro"/>
</dbReference>
<reference evidence="7 8" key="1">
    <citation type="submission" date="2015-08" db="EMBL/GenBank/DDBJ databases">
        <authorList>
            <person name="Babu N.S."/>
            <person name="Beckwith C.J."/>
            <person name="Beseler K.G."/>
            <person name="Brison A."/>
            <person name="Carone J.V."/>
            <person name="Caskin T.P."/>
            <person name="Diamond M."/>
            <person name="Durham M.E."/>
            <person name="Foxe J.M."/>
            <person name="Go M."/>
            <person name="Henderson B.A."/>
            <person name="Jones I.B."/>
            <person name="McGettigan J.A."/>
            <person name="Micheletti S.J."/>
            <person name="Nasrallah M.E."/>
            <person name="Ortiz D."/>
            <person name="Piller C.R."/>
            <person name="Privatt S.R."/>
            <person name="Schneider S.L."/>
            <person name="Sharp S."/>
            <person name="Smith T.C."/>
            <person name="Stanton J.D."/>
            <person name="Ullery H.E."/>
            <person name="Wilson R.J."/>
            <person name="Serrano M.G."/>
            <person name="Buck G."/>
            <person name="Lee V."/>
            <person name="Wang Y."/>
            <person name="Carvalho R."/>
            <person name="Voegtly L."/>
            <person name="Shi R."/>
            <person name="Duckworth R."/>
            <person name="Johnson A."/>
            <person name="Loviza R."/>
            <person name="Walstead R."/>
            <person name="Shah Z."/>
            <person name="Kiflezghi M."/>
            <person name="Wade K."/>
            <person name="Ball S.L."/>
            <person name="Bradley K.W."/>
            <person name="Asai D.J."/>
            <person name="Bowman C.A."/>
            <person name="Russell D.A."/>
            <person name="Pope W.H."/>
            <person name="Jacobs-Sera D."/>
            <person name="Hendrix R.W."/>
            <person name="Hatfull G.F."/>
        </authorList>
    </citation>
    <scope>NUCLEOTIDE SEQUENCE [LARGE SCALE GENOMIC DNA]</scope>
    <source>
        <strain evidence="7 8">DSM 27710</strain>
    </source>
</reference>
<dbReference type="InterPro" id="IPR007867">
    <property type="entry name" value="GMC_OxRtase_C"/>
</dbReference>
<gene>
    <name evidence="7" type="ORF">AKJ08_3646</name>
</gene>
<keyword evidence="2" id="KW-0285">Flavoprotein</keyword>
<feature type="domain" description="Glucose-methanol-choline oxidoreductase C-terminal" evidence="6">
    <location>
        <begin position="369"/>
        <end position="499"/>
    </location>
</feature>
<dbReference type="Gene3D" id="3.50.50.60">
    <property type="entry name" value="FAD/NAD(P)-binding domain"/>
    <property type="match status" value="2"/>
</dbReference>